<name>A0ABX8R4D8_9ACTN</name>
<keyword evidence="3" id="KW-1185">Reference proteome</keyword>
<feature type="compositionally biased region" description="Basic and acidic residues" evidence="1">
    <location>
        <begin position="83"/>
        <end position="99"/>
    </location>
</feature>
<dbReference type="RefSeq" id="WP_231332158.1">
    <property type="nucleotide sequence ID" value="NZ_CP059572.1"/>
</dbReference>
<evidence type="ECO:0000256" key="1">
    <source>
        <dbReference type="SAM" id="MobiDB-lite"/>
    </source>
</evidence>
<accession>A0ABX8R4D8</accession>
<reference evidence="2" key="1">
    <citation type="submission" date="2020-07" db="EMBL/GenBank/DDBJ databases">
        <authorList>
            <person name="Tarantini F.S."/>
            <person name="Hong K.W."/>
            <person name="Chan K.G."/>
        </authorList>
    </citation>
    <scope>NUCLEOTIDE SEQUENCE</scope>
    <source>
        <strain evidence="2">32-07</strain>
    </source>
</reference>
<proteinExistence type="predicted"/>
<dbReference type="EMBL" id="CP059572">
    <property type="protein sequence ID" value="QXJ25945.1"/>
    <property type="molecule type" value="Genomic_DNA"/>
</dbReference>
<gene>
    <name evidence="2" type="ORF">AGRA3207_007514</name>
</gene>
<organism evidence="2 3">
    <name type="scientific">Actinomadura graeca</name>
    <dbReference type="NCBI Taxonomy" id="2750812"/>
    <lineage>
        <taxon>Bacteria</taxon>
        <taxon>Bacillati</taxon>
        <taxon>Actinomycetota</taxon>
        <taxon>Actinomycetes</taxon>
        <taxon>Streptosporangiales</taxon>
        <taxon>Thermomonosporaceae</taxon>
        <taxon>Actinomadura</taxon>
    </lineage>
</organism>
<feature type="region of interest" description="Disordered" evidence="1">
    <location>
        <begin position="66"/>
        <end position="154"/>
    </location>
</feature>
<protein>
    <submittedName>
        <fullName evidence="2">Uncharacterized protein</fullName>
    </submittedName>
</protein>
<evidence type="ECO:0000313" key="2">
    <source>
        <dbReference type="EMBL" id="QXJ25945.1"/>
    </source>
</evidence>
<dbReference type="Proteomes" id="UP001049518">
    <property type="component" value="Chromosome"/>
</dbReference>
<sequence>MVARWEFYNGSRLQVQLVMAGDRFDHLCDPEPLDVHAVLMHDEEVAVLTGTKADLRRLLRRLWAAVDALPDDQPDGSATPSPYHRDRKDTSMTGQEHRTPRYGHFGDPPCEDCGAPGGFGCRPHYPSEGDPFTGPSPASPWPPDTLGQQDPAKR</sequence>
<evidence type="ECO:0000313" key="3">
    <source>
        <dbReference type="Proteomes" id="UP001049518"/>
    </source>
</evidence>